<sequence>MRRTVLLRTVPALGAAALLLVGCAQAGSVGVSATSEAAGVPSAGGDEPEYLCQGTIVPGAVLSDGATADQLGDKAAAALDTPDARDVDPREWRILTETSTEVYLVRELPAPREHDDGEVRTHEVIGFEWMDETEWGGEGWQLMRAGDCALRYDMGGLGDAIVALDPGAPPDPAAMTIDLLVTEVACASGEPADGRIEVDHLAELEDRIEIVIGVRPQSGGQNCPSNPPTPFTLELDAPLGDRTIVDLAVHPAREVTVRSAESRG</sequence>
<keyword evidence="3" id="KW-1185">Reference proteome</keyword>
<comment type="caution">
    <text evidence="2">The sequence shown here is derived from an EMBL/GenBank/DDBJ whole genome shotgun (WGS) entry which is preliminary data.</text>
</comment>
<reference evidence="2 3" key="1">
    <citation type="submission" date="2020-10" db="EMBL/GenBank/DDBJ databases">
        <title>Myceligenerans pegani sp. nov., an endophytic actinomycete isolated from Peganum harmala L. in Xinjiang, China.</title>
        <authorList>
            <person name="Xin L."/>
        </authorList>
    </citation>
    <scope>NUCLEOTIDE SEQUENCE [LARGE SCALE GENOMIC DNA]</scope>
    <source>
        <strain evidence="2 3">TRM65318</strain>
    </source>
</reference>
<dbReference type="EMBL" id="JADAQT010000113">
    <property type="protein sequence ID" value="MBE1878954.1"/>
    <property type="molecule type" value="Genomic_DNA"/>
</dbReference>
<proteinExistence type="predicted"/>
<evidence type="ECO:0000313" key="2">
    <source>
        <dbReference type="EMBL" id="MBE1878954.1"/>
    </source>
</evidence>
<evidence type="ECO:0000256" key="1">
    <source>
        <dbReference type="SAM" id="SignalP"/>
    </source>
</evidence>
<dbReference type="RefSeq" id="WP_192865503.1">
    <property type="nucleotide sequence ID" value="NZ_JADAQT010000113.1"/>
</dbReference>
<protein>
    <recommendedName>
        <fullName evidence="4">Secreted protein</fullName>
    </recommendedName>
</protein>
<organism evidence="2 3">
    <name type="scientific">Myceligenerans pegani</name>
    <dbReference type="NCBI Taxonomy" id="2776917"/>
    <lineage>
        <taxon>Bacteria</taxon>
        <taxon>Bacillati</taxon>
        <taxon>Actinomycetota</taxon>
        <taxon>Actinomycetes</taxon>
        <taxon>Micrococcales</taxon>
        <taxon>Promicromonosporaceae</taxon>
        <taxon>Myceligenerans</taxon>
    </lineage>
</organism>
<dbReference type="Proteomes" id="UP000625527">
    <property type="component" value="Unassembled WGS sequence"/>
</dbReference>
<dbReference type="PROSITE" id="PS51257">
    <property type="entry name" value="PROKAR_LIPOPROTEIN"/>
    <property type="match status" value="1"/>
</dbReference>
<name>A0ABR9N5L2_9MICO</name>
<accession>A0ABR9N5L2</accession>
<feature type="chain" id="PRO_5046308060" description="Secreted protein" evidence="1">
    <location>
        <begin position="27"/>
        <end position="264"/>
    </location>
</feature>
<evidence type="ECO:0000313" key="3">
    <source>
        <dbReference type="Proteomes" id="UP000625527"/>
    </source>
</evidence>
<keyword evidence="1" id="KW-0732">Signal</keyword>
<feature type="signal peptide" evidence="1">
    <location>
        <begin position="1"/>
        <end position="26"/>
    </location>
</feature>
<evidence type="ECO:0008006" key="4">
    <source>
        <dbReference type="Google" id="ProtNLM"/>
    </source>
</evidence>
<gene>
    <name evidence="2" type="ORF">IHE71_24995</name>
</gene>